<comment type="caution">
    <text evidence="1">The sequence shown here is derived from an EMBL/GenBank/DDBJ whole genome shotgun (WGS) entry which is preliminary data.</text>
</comment>
<sequence>MTVLFFFQTDSHRLVASLPAHDSLGDGPAAPYGRLPLRASVIGW</sequence>
<dbReference type="Proteomes" id="UP000315010">
    <property type="component" value="Unassembled WGS sequence"/>
</dbReference>
<dbReference type="AlphaFoldDB" id="A0A5C5Z9M2"/>
<evidence type="ECO:0000313" key="1">
    <source>
        <dbReference type="EMBL" id="TWT84069.1"/>
    </source>
</evidence>
<name>A0A5C5Z9M2_9BACT</name>
<keyword evidence="2" id="KW-1185">Reference proteome</keyword>
<reference evidence="1 2" key="1">
    <citation type="submission" date="2019-02" db="EMBL/GenBank/DDBJ databases">
        <title>Deep-cultivation of Planctomycetes and their phenomic and genomic characterization uncovers novel biology.</title>
        <authorList>
            <person name="Wiegand S."/>
            <person name="Jogler M."/>
            <person name="Boedeker C."/>
            <person name="Pinto D."/>
            <person name="Vollmers J."/>
            <person name="Rivas-Marin E."/>
            <person name="Kohn T."/>
            <person name="Peeters S.H."/>
            <person name="Heuer A."/>
            <person name="Rast P."/>
            <person name="Oberbeckmann S."/>
            <person name="Bunk B."/>
            <person name="Jeske O."/>
            <person name="Meyerdierks A."/>
            <person name="Storesund J.E."/>
            <person name="Kallscheuer N."/>
            <person name="Luecker S."/>
            <person name="Lage O.M."/>
            <person name="Pohl T."/>
            <person name="Merkel B.J."/>
            <person name="Hornburger P."/>
            <person name="Mueller R.-W."/>
            <person name="Bruemmer F."/>
            <person name="Labrenz M."/>
            <person name="Spormann A.M."/>
            <person name="Op Den Camp H."/>
            <person name="Overmann J."/>
            <person name="Amann R."/>
            <person name="Jetten M.S.M."/>
            <person name="Mascher T."/>
            <person name="Medema M.H."/>
            <person name="Devos D.P."/>
            <person name="Kaster A.-K."/>
            <person name="Ovreas L."/>
            <person name="Rohde M."/>
            <person name="Galperin M.Y."/>
            <person name="Jogler C."/>
        </authorList>
    </citation>
    <scope>NUCLEOTIDE SEQUENCE [LARGE SCALE GENOMIC DNA]</scope>
    <source>
        <strain evidence="1 2">CA13</strain>
    </source>
</reference>
<evidence type="ECO:0000313" key="2">
    <source>
        <dbReference type="Proteomes" id="UP000315010"/>
    </source>
</evidence>
<dbReference type="EMBL" id="SJPJ01000001">
    <property type="protein sequence ID" value="TWT84069.1"/>
    <property type="molecule type" value="Genomic_DNA"/>
</dbReference>
<organism evidence="1 2">
    <name type="scientific">Novipirellula herctigrandis</name>
    <dbReference type="NCBI Taxonomy" id="2527986"/>
    <lineage>
        <taxon>Bacteria</taxon>
        <taxon>Pseudomonadati</taxon>
        <taxon>Planctomycetota</taxon>
        <taxon>Planctomycetia</taxon>
        <taxon>Pirellulales</taxon>
        <taxon>Pirellulaceae</taxon>
        <taxon>Novipirellula</taxon>
    </lineage>
</organism>
<accession>A0A5C5Z9M2</accession>
<protein>
    <submittedName>
        <fullName evidence="1">Uncharacterized protein</fullName>
    </submittedName>
</protein>
<proteinExistence type="predicted"/>
<gene>
    <name evidence="1" type="ORF">CA13_55450</name>
</gene>